<evidence type="ECO:0000313" key="4">
    <source>
        <dbReference type="Proteomes" id="UP000756346"/>
    </source>
</evidence>
<proteinExistence type="predicted"/>
<evidence type="ECO:0000313" key="3">
    <source>
        <dbReference type="EMBL" id="KAH7032946.1"/>
    </source>
</evidence>
<reference evidence="3" key="1">
    <citation type="journal article" date="2021" name="Nat. Commun.">
        <title>Genetic determinants of endophytism in the Arabidopsis root mycobiome.</title>
        <authorList>
            <person name="Mesny F."/>
            <person name="Miyauchi S."/>
            <person name="Thiergart T."/>
            <person name="Pickel B."/>
            <person name="Atanasova L."/>
            <person name="Karlsson M."/>
            <person name="Huettel B."/>
            <person name="Barry K.W."/>
            <person name="Haridas S."/>
            <person name="Chen C."/>
            <person name="Bauer D."/>
            <person name="Andreopoulos W."/>
            <person name="Pangilinan J."/>
            <person name="LaButti K."/>
            <person name="Riley R."/>
            <person name="Lipzen A."/>
            <person name="Clum A."/>
            <person name="Drula E."/>
            <person name="Henrissat B."/>
            <person name="Kohler A."/>
            <person name="Grigoriev I.V."/>
            <person name="Martin F.M."/>
            <person name="Hacquard S."/>
        </authorList>
    </citation>
    <scope>NUCLEOTIDE SEQUENCE</scope>
    <source>
        <strain evidence="3">MPI-CAGE-CH-0230</strain>
    </source>
</reference>
<feature type="region of interest" description="Disordered" evidence="1">
    <location>
        <begin position="357"/>
        <end position="394"/>
    </location>
</feature>
<organism evidence="3 4">
    <name type="scientific">Microdochium trichocladiopsis</name>
    <dbReference type="NCBI Taxonomy" id="1682393"/>
    <lineage>
        <taxon>Eukaryota</taxon>
        <taxon>Fungi</taxon>
        <taxon>Dikarya</taxon>
        <taxon>Ascomycota</taxon>
        <taxon>Pezizomycotina</taxon>
        <taxon>Sordariomycetes</taxon>
        <taxon>Xylariomycetidae</taxon>
        <taxon>Xylariales</taxon>
        <taxon>Microdochiaceae</taxon>
        <taxon>Microdochium</taxon>
    </lineage>
</organism>
<comment type="caution">
    <text evidence="3">The sequence shown here is derived from an EMBL/GenBank/DDBJ whole genome shotgun (WGS) entry which is preliminary data.</text>
</comment>
<feature type="region of interest" description="Disordered" evidence="1">
    <location>
        <begin position="502"/>
        <end position="565"/>
    </location>
</feature>
<keyword evidence="2" id="KW-1133">Transmembrane helix</keyword>
<dbReference type="OrthoDB" id="5421784at2759"/>
<dbReference type="Proteomes" id="UP000756346">
    <property type="component" value="Unassembled WGS sequence"/>
</dbReference>
<feature type="compositionally biased region" description="Low complexity" evidence="1">
    <location>
        <begin position="264"/>
        <end position="288"/>
    </location>
</feature>
<feature type="region of interest" description="Disordered" evidence="1">
    <location>
        <begin position="1"/>
        <end position="93"/>
    </location>
</feature>
<dbReference type="AlphaFoldDB" id="A0A9P8Y924"/>
<name>A0A9P8Y924_9PEZI</name>
<feature type="compositionally biased region" description="Polar residues" evidence="1">
    <location>
        <begin position="1"/>
        <end position="14"/>
    </location>
</feature>
<feature type="compositionally biased region" description="Low complexity" evidence="1">
    <location>
        <begin position="365"/>
        <end position="375"/>
    </location>
</feature>
<feature type="transmembrane region" description="Helical" evidence="2">
    <location>
        <begin position="325"/>
        <end position="347"/>
    </location>
</feature>
<protein>
    <submittedName>
        <fullName evidence="3">Uncharacterized protein</fullName>
    </submittedName>
</protein>
<feature type="compositionally biased region" description="Gly residues" evidence="1">
    <location>
        <begin position="376"/>
        <end position="386"/>
    </location>
</feature>
<keyword evidence="2" id="KW-0472">Membrane</keyword>
<feature type="compositionally biased region" description="Basic and acidic residues" evidence="1">
    <location>
        <begin position="22"/>
        <end position="34"/>
    </location>
</feature>
<feature type="region of interest" description="Disordered" evidence="1">
    <location>
        <begin position="411"/>
        <end position="456"/>
    </location>
</feature>
<sequence>MTQSKAGPSLPQAQDTTDTDDDRQHGLDSSDSHIHSHPRNGHLSRSSSAISKHNHNHGRFHNHRHLHNHHHHARSEQQQQQQQPKHLQPRADSDQVIVIETISVIHIVDAHGSTIAFSTLPPAKPRTTTITGNLSLPTKVGTAPDLPAPLVPSGIEGSPSLGLPTDTSNGDIIISLPPLDPTVKPSDISMPTVFPSLSYSPLTSTPLSGGPHYPSFGGVTNSTTTQAVATSLLPNNGTGSINGTAIFSATLTSSLHAAGLTTDSASVTSSTRTPSSWSSTTGTSTSTTNGGAVVPTGGGFTDDSSDPSVAPPQATDSSTPPAATVAGSVIGGIAGLAMLIFLALALMRFKRRQAQQSLESGSTARGGLDSSAAARSGGGDDGGRGGPAMSQRPRSVPFAIPAALAALSGMRRSALRSGTPPASAGTGTGERGFSKISGRKLPPVIQFGGDGYSDPRDTMMTMDSSQVSYRDSAGILAGGNQKFAVGAPMRPESGIPVFHEGPSRSPMIDQGPFSDHGPYVRSESPTSTLTPPRPPRTLDPVGRSHISNDGSNRSTLSVSRFTEEL</sequence>
<accession>A0A9P8Y924</accession>
<dbReference type="EMBL" id="JAGTJQ010000004">
    <property type="protein sequence ID" value="KAH7032946.1"/>
    <property type="molecule type" value="Genomic_DNA"/>
</dbReference>
<evidence type="ECO:0000256" key="2">
    <source>
        <dbReference type="SAM" id="Phobius"/>
    </source>
</evidence>
<feature type="compositionally biased region" description="Basic residues" evidence="1">
    <location>
        <begin position="52"/>
        <end position="73"/>
    </location>
</feature>
<feature type="compositionally biased region" description="Polar residues" evidence="1">
    <location>
        <begin position="545"/>
        <end position="565"/>
    </location>
</feature>
<evidence type="ECO:0000256" key="1">
    <source>
        <dbReference type="SAM" id="MobiDB-lite"/>
    </source>
</evidence>
<keyword evidence="4" id="KW-1185">Reference proteome</keyword>
<feature type="region of interest" description="Disordered" evidence="1">
    <location>
        <begin position="262"/>
        <end position="321"/>
    </location>
</feature>
<dbReference type="RefSeq" id="XP_046013778.1">
    <property type="nucleotide sequence ID" value="XM_046156643.1"/>
</dbReference>
<gene>
    <name evidence="3" type="ORF">B0I36DRAFT_348083</name>
</gene>
<keyword evidence="2" id="KW-0812">Transmembrane</keyword>
<dbReference type="GeneID" id="70186189"/>